<accession>A0A9P6ZML3</accession>
<gene>
    <name evidence="3" type="ORF">EV702DRAFT_1134801</name>
</gene>
<dbReference type="Pfam" id="PF22893">
    <property type="entry name" value="ULD_2"/>
    <property type="match status" value="1"/>
</dbReference>
<evidence type="ECO:0000313" key="4">
    <source>
        <dbReference type="Proteomes" id="UP000714275"/>
    </source>
</evidence>
<comment type="caution">
    <text evidence="3">The sequence shown here is derived from an EMBL/GenBank/DDBJ whole genome shotgun (WGS) entry which is preliminary data.</text>
</comment>
<dbReference type="EMBL" id="JABBWD010000055">
    <property type="protein sequence ID" value="KAG1771966.1"/>
    <property type="molecule type" value="Genomic_DNA"/>
</dbReference>
<name>A0A9P6ZML3_9AGAM</name>
<dbReference type="Proteomes" id="UP000714275">
    <property type="component" value="Unassembled WGS sequence"/>
</dbReference>
<sequence length="442" mass="49097">MPSSRVKDFGKVFAVRLTRPAKNGRTQPSSTTTHHEGDHSIPVDIPNEFPVPSPTLHSNSSLLVHPGSLARDPGLEVSINISSVTSPRGTSFAREASDMAQTFLPFVQAVAGPIPVAGAPIKAAIGGVLEIFKAMDRCGQNKVDLDSLASTLDRLRDDLYNAPRAQDHLERSRRETLISILLETSDTLTELRQRSLAYPSVTLDIAGCFTKIDRYMAEYLWSSQMQSQHDIHEMLAILRRQQDSVGPAATQLTGAVALGCATLVDATGYEHPISVTFCTSYQQLNEIVQVLFKCDTIEARLQRWYMEQGQYDLCIDDDKQVTRLTSHEWQSIEPGTTIVMRVIFEQEISSRVDYRCHFCGAVNDVGAKSIMDSLQCQAGCSINCRVCKRRFQISRGSSSAKRSTQSSNIDSVPRTEAEMHLIRNFRVQQTVCYHETLLATLN</sequence>
<keyword evidence="4" id="KW-1185">Reference proteome</keyword>
<evidence type="ECO:0000256" key="1">
    <source>
        <dbReference type="SAM" id="MobiDB-lite"/>
    </source>
</evidence>
<reference evidence="3" key="1">
    <citation type="journal article" date="2020" name="New Phytol.">
        <title>Comparative genomics reveals dynamic genome evolution in host specialist ectomycorrhizal fungi.</title>
        <authorList>
            <person name="Lofgren L.A."/>
            <person name="Nguyen N.H."/>
            <person name="Vilgalys R."/>
            <person name="Ruytinx J."/>
            <person name="Liao H.L."/>
            <person name="Branco S."/>
            <person name="Kuo A."/>
            <person name="LaButti K."/>
            <person name="Lipzen A."/>
            <person name="Andreopoulos W."/>
            <person name="Pangilinan J."/>
            <person name="Riley R."/>
            <person name="Hundley H."/>
            <person name="Na H."/>
            <person name="Barry K."/>
            <person name="Grigoriev I.V."/>
            <person name="Stajich J.E."/>
            <person name="Kennedy P.G."/>
        </authorList>
    </citation>
    <scope>NUCLEOTIDE SEQUENCE</scope>
    <source>
        <strain evidence="3">DOB743</strain>
    </source>
</reference>
<proteinExistence type="predicted"/>
<feature type="domain" description="Ubiquitin-like" evidence="2">
    <location>
        <begin position="262"/>
        <end position="345"/>
    </location>
</feature>
<evidence type="ECO:0000313" key="3">
    <source>
        <dbReference type="EMBL" id="KAG1771966.1"/>
    </source>
</evidence>
<dbReference type="OrthoDB" id="2681316at2759"/>
<dbReference type="AlphaFoldDB" id="A0A9P6ZML3"/>
<organism evidence="3 4">
    <name type="scientific">Suillus placidus</name>
    <dbReference type="NCBI Taxonomy" id="48579"/>
    <lineage>
        <taxon>Eukaryota</taxon>
        <taxon>Fungi</taxon>
        <taxon>Dikarya</taxon>
        <taxon>Basidiomycota</taxon>
        <taxon>Agaricomycotina</taxon>
        <taxon>Agaricomycetes</taxon>
        <taxon>Agaricomycetidae</taxon>
        <taxon>Boletales</taxon>
        <taxon>Suillineae</taxon>
        <taxon>Suillaceae</taxon>
        <taxon>Suillus</taxon>
    </lineage>
</organism>
<dbReference type="InterPro" id="IPR054464">
    <property type="entry name" value="ULD_fung"/>
</dbReference>
<protein>
    <recommendedName>
        <fullName evidence="2">Ubiquitin-like domain-containing protein</fullName>
    </recommendedName>
</protein>
<feature type="region of interest" description="Disordered" evidence="1">
    <location>
        <begin position="17"/>
        <end position="52"/>
    </location>
</feature>
<evidence type="ECO:0000259" key="2">
    <source>
        <dbReference type="Pfam" id="PF22893"/>
    </source>
</evidence>